<dbReference type="AlphaFoldDB" id="A0A498NTE3"/>
<gene>
    <name evidence="4" type="ORF">ROHU_003934</name>
</gene>
<feature type="compositionally biased region" description="Basic and acidic residues" evidence="3">
    <location>
        <begin position="15"/>
        <end position="26"/>
    </location>
</feature>
<dbReference type="GO" id="GO:0030246">
    <property type="term" value="F:carbohydrate binding"/>
    <property type="evidence" value="ECO:0007669"/>
    <property type="project" value="UniProtKB-KW"/>
</dbReference>
<evidence type="ECO:0000256" key="3">
    <source>
        <dbReference type="SAM" id="MobiDB-lite"/>
    </source>
</evidence>
<dbReference type="STRING" id="84645.A0A498NTE3"/>
<dbReference type="Pfam" id="PF19193">
    <property type="entry name" value="Tectonin"/>
    <property type="match status" value="2"/>
</dbReference>
<dbReference type="PANTHER" id="PTHR23250:SF3">
    <property type="entry name" value="FISH-EGG LECTIN-LIKE ISOFORM X1-RELATED"/>
    <property type="match status" value="1"/>
</dbReference>
<dbReference type="SMART" id="SM00706">
    <property type="entry name" value="TECPR"/>
    <property type="match status" value="11"/>
</dbReference>
<accession>A0A498NTE3</accession>
<reference evidence="4 5" key="1">
    <citation type="submission" date="2018-03" db="EMBL/GenBank/DDBJ databases">
        <title>Draft genome sequence of Rohu Carp (Labeo rohita).</title>
        <authorList>
            <person name="Das P."/>
            <person name="Kushwaha B."/>
            <person name="Joshi C.G."/>
            <person name="Kumar D."/>
            <person name="Nagpure N.S."/>
            <person name="Sahoo L."/>
            <person name="Das S.P."/>
            <person name="Bit A."/>
            <person name="Patnaik S."/>
            <person name="Meher P.K."/>
            <person name="Jayasankar P."/>
            <person name="Koringa P.G."/>
            <person name="Patel N.V."/>
            <person name="Hinsu A.T."/>
            <person name="Kumar R."/>
            <person name="Pandey M."/>
            <person name="Agarwal S."/>
            <person name="Srivastava S."/>
            <person name="Singh M."/>
            <person name="Iquebal M.A."/>
            <person name="Jaiswal S."/>
            <person name="Angadi U.B."/>
            <person name="Kumar N."/>
            <person name="Raza M."/>
            <person name="Shah T.M."/>
            <person name="Rai A."/>
            <person name="Jena J.K."/>
        </authorList>
    </citation>
    <scope>NUCLEOTIDE SEQUENCE [LARGE SCALE GENOMIC DNA]</scope>
    <source>
        <strain evidence="4">DASCIFA01</strain>
        <tissue evidence="4">Testis</tissue>
    </source>
</reference>
<evidence type="ECO:0000256" key="1">
    <source>
        <dbReference type="ARBA" id="ARBA00022734"/>
    </source>
</evidence>
<evidence type="ECO:0007829" key="6">
    <source>
        <dbReference type="PeptideAtlas" id="A0A498NTE3"/>
    </source>
</evidence>
<dbReference type="EMBL" id="QBIY01011160">
    <property type="protein sequence ID" value="RXN34978.1"/>
    <property type="molecule type" value="Genomic_DNA"/>
</dbReference>
<name>A0A498NTE3_LABRO</name>
<comment type="caution">
    <text evidence="4">The sequence shown here is derived from an EMBL/GenBank/DDBJ whole genome shotgun (WGS) entry which is preliminary data.</text>
</comment>
<keyword evidence="1 4" id="KW-0430">Lectin</keyword>
<dbReference type="InterPro" id="IPR006624">
    <property type="entry name" value="Beta-propeller_rpt_TECPR"/>
</dbReference>
<dbReference type="PANTHER" id="PTHR23250">
    <property type="entry name" value="DYSFERLIN-RELATED"/>
    <property type="match status" value="1"/>
</dbReference>
<keyword evidence="6" id="KW-1267">Proteomics identification</keyword>
<evidence type="ECO:0000256" key="2">
    <source>
        <dbReference type="ARBA" id="ARBA00038331"/>
    </source>
</evidence>
<evidence type="ECO:0000313" key="5">
    <source>
        <dbReference type="Proteomes" id="UP000290572"/>
    </source>
</evidence>
<organism evidence="4 5">
    <name type="scientific">Labeo rohita</name>
    <name type="common">Indian major carp</name>
    <name type="synonym">Cyprinus rohita</name>
    <dbReference type="NCBI Taxonomy" id="84645"/>
    <lineage>
        <taxon>Eukaryota</taxon>
        <taxon>Metazoa</taxon>
        <taxon>Chordata</taxon>
        <taxon>Craniata</taxon>
        <taxon>Vertebrata</taxon>
        <taxon>Euteleostomi</taxon>
        <taxon>Actinopterygii</taxon>
        <taxon>Neopterygii</taxon>
        <taxon>Teleostei</taxon>
        <taxon>Ostariophysi</taxon>
        <taxon>Cypriniformes</taxon>
        <taxon>Cyprinidae</taxon>
        <taxon>Labeoninae</taxon>
        <taxon>Labeonini</taxon>
        <taxon>Labeo</taxon>
    </lineage>
</organism>
<proteinExistence type="evidence at protein level"/>
<dbReference type="Proteomes" id="UP000290572">
    <property type="component" value="Unassembled WGS sequence"/>
</dbReference>
<feature type="region of interest" description="Disordered" evidence="3">
    <location>
        <begin position="1"/>
        <end position="34"/>
    </location>
</feature>
<comment type="similarity">
    <text evidence="2">Belongs to the tectonin family.</text>
</comment>
<dbReference type="InterPro" id="IPR051513">
    <property type="entry name" value="Tectonin_beta-prop"/>
</dbReference>
<protein>
    <submittedName>
        <fullName evidence="4">Fish-egg lectin-like protein</fullName>
    </submittedName>
</protein>
<evidence type="ECO:0000313" key="4">
    <source>
        <dbReference type="EMBL" id="RXN34978.1"/>
    </source>
</evidence>
<keyword evidence="5" id="KW-1185">Reference proteome</keyword>
<sequence length="563" mass="60902">MNRTYPSGSQKRKKKQEEEEKRKHDSIPSTLTLQQQLPGNEQEMPFTSSTCSNIDVLDKALHCTVVSGNLKQIDAGSGSVVGVNNKNEAFVLIDNVFTKISTSLTHFSVGPAGQLGVDSANKILKLKGGSFVRFPGLLKQVDAGGDQILAGVNINDATYCANMDANNNWPWPAGTSPWVQLTGSLKYYSCGPYSCWGVNKNDQIYIKKDVSNKACSGSGSFVNISGRLAMIEVATDGSVFGVNSQGMLYQRMGVTYSNPAGTDWQQMTACPNGHKHVSFDLGMLWAVTDGVYQFILDCFAKIMYMTASSTFHPTDMLLHHWIKFGRLDCTVVSGNLKQIDAGAGSVVGVNNKNEAFVLFGNIFTKISTSLTHFSVGPAGQLGVDSANKILKLKSGSFVRIPGLLKQVDAGGDQILAGVNMHDNIYCANMDTNNNWPWPSGSSWVQLTGSLKYYSCGPYSCWGVDKNDQIYIKKDVSDKVCSGSGSFVNIPGALAMIEVATDGRVFGVNSQGMLFQRMGVARSNPAGTDWQALIACPNRQKHVSFDLGVLWAVCLDGSIRKCTL</sequence>